<accession>A0AAV2YJX6</accession>
<reference evidence="2" key="1">
    <citation type="submission" date="2022-11" db="EMBL/GenBank/DDBJ databases">
        <authorList>
            <person name="Morgan W.R."/>
            <person name="Tartar A."/>
        </authorList>
    </citation>
    <scope>NUCLEOTIDE SEQUENCE</scope>
    <source>
        <strain evidence="2">ARSEF 373</strain>
    </source>
</reference>
<name>A0AAV2YJX6_9STRA</name>
<gene>
    <name evidence="2" type="ORF">N0F65_004967</name>
</gene>
<dbReference type="Proteomes" id="UP001146120">
    <property type="component" value="Unassembled WGS sequence"/>
</dbReference>
<proteinExistence type="predicted"/>
<protein>
    <submittedName>
        <fullName evidence="2">Uncharacterized protein</fullName>
    </submittedName>
</protein>
<sequence>MFRMHHSKPGVVECREGPFSQAVSFDSRLAIPRPPPNAEKLFDVFTKIVPYVPAQYKEDSLYKKPSIDEEKRAAKLKRMRADARKSREGPVAE</sequence>
<evidence type="ECO:0000256" key="1">
    <source>
        <dbReference type="SAM" id="MobiDB-lite"/>
    </source>
</evidence>
<organism evidence="2 3">
    <name type="scientific">Lagenidium giganteum</name>
    <dbReference type="NCBI Taxonomy" id="4803"/>
    <lineage>
        <taxon>Eukaryota</taxon>
        <taxon>Sar</taxon>
        <taxon>Stramenopiles</taxon>
        <taxon>Oomycota</taxon>
        <taxon>Peronosporomycetes</taxon>
        <taxon>Pythiales</taxon>
        <taxon>Pythiaceae</taxon>
    </lineage>
</organism>
<reference evidence="2" key="2">
    <citation type="journal article" date="2023" name="Microbiol Resour">
        <title>Decontamination and Annotation of the Draft Genome Sequence of the Oomycete Lagenidium giganteum ARSEF 373.</title>
        <authorList>
            <person name="Morgan W.R."/>
            <person name="Tartar A."/>
        </authorList>
    </citation>
    <scope>NUCLEOTIDE SEQUENCE</scope>
    <source>
        <strain evidence="2">ARSEF 373</strain>
    </source>
</reference>
<comment type="caution">
    <text evidence="2">The sequence shown here is derived from an EMBL/GenBank/DDBJ whole genome shotgun (WGS) entry which is preliminary data.</text>
</comment>
<evidence type="ECO:0000313" key="2">
    <source>
        <dbReference type="EMBL" id="DAZ94255.1"/>
    </source>
</evidence>
<dbReference type="EMBL" id="DAKRPA010000260">
    <property type="protein sequence ID" value="DAZ94255.1"/>
    <property type="molecule type" value="Genomic_DNA"/>
</dbReference>
<dbReference type="AlphaFoldDB" id="A0AAV2YJX6"/>
<evidence type="ECO:0000313" key="3">
    <source>
        <dbReference type="Proteomes" id="UP001146120"/>
    </source>
</evidence>
<keyword evidence="3" id="KW-1185">Reference proteome</keyword>
<feature type="region of interest" description="Disordered" evidence="1">
    <location>
        <begin position="73"/>
        <end position="93"/>
    </location>
</feature>